<dbReference type="OrthoDB" id="9811389at2"/>
<name>A0A370H7S4_9NOCA</name>
<protein>
    <submittedName>
        <fullName evidence="1">Putative OsmC-like protein</fullName>
    </submittedName>
</protein>
<dbReference type="InterPro" id="IPR003718">
    <property type="entry name" value="OsmC/Ohr_fam"/>
</dbReference>
<evidence type="ECO:0000313" key="2">
    <source>
        <dbReference type="Proteomes" id="UP000255355"/>
    </source>
</evidence>
<dbReference type="Gene3D" id="3.30.300.20">
    <property type="match status" value="1"/>
</dbReference>
<dbReference type="InterPro" id="IPR036102">
    <property type="entry name" value="OsmC/Ohrsf"/>
</dbReference>
<dbReference type="Proteomes" id="UP000255355">
    <property type="component" value="Unassembled WGS sequence"/>
</dbReference>
<proteinExistence type="predicted"/>
<sequence length="165" mass="17594">MSFGDIVQQIAATLRRRTDSTQRFAAHAEHRAGTPTEMTVRINGHTLVVDEPVTAGGGDGGPDPIGLALAALGACQLATYRFHAARLGVEMTSLTVDVEASLDMGPVFGIDRPAQPGAVRMRVRVGGPQDPDRYRELQRLVESSCPVLGLMQEKTSVATELEITA</sequence>
<keyword evidence="2" id="KW-1185">Reference proteome</keyword>
<dbReference type="STRING" id="1210089.GCA_001613165_03544"/>
<evidence type="ECO:0000313" key="1">
    <source>
        <dbReference type="EMBL" id="RDI52701.1"/>
    </source>
</evidence>
<reference evidence="1 2" key="1">
    <citation type="submission" date="2018-07" db="EMBL/GenBank/DDBJ databases">
        <title>Genomic Encyclopedia of Type Strains, Phase IV (KMG-IV): sequencing the most valuable type-strain genomes for metagenomic binning, comparative biology and taxonomic classification.</title>
        <authorList>
            <person name="Goeker M."/>
        </authorList>
    </citation>
    <scope>NUCLEOTIDE SEQUENCE [LARGE SCALE GENOMIC DNA]</scope>
    <source>
        <strain evidence="1 2">DSM 44952</strain>
    </source>
</reference>
<dbReference type="InterPro" id="IPR015946">
    <property type="entry name" value="KH_dom-like_a/b"/>
</dbReference>
<dbReference type="AlphaFoldDB" id="A0A370H7S4"/>
<dbReference type="InterPro" id="IPR052924">
    <property type="entry name" value="OsmC/Ohr_hydroprdx_reductase"/>
</dbReference>
<dbReference type="EMBL" id="QQAZ01000003">
    <property type="protein sequence ID" value="RDI52701.1"/>
    <property type="molecule type" value="Genomic_DNA"/>
</dbReference>
<dbReference type="RefSeq" id="WP_068020763.1">
    <property type="nucleotide sequence ID" value="NZ_QQAZ01000003.1"/>
</dbReference>
<comment type="caution">
    <text evidence="1">The sequence shown here is derived from an EMBL/GenBank/DDBJ whole genome shotgun (WGS) entry which is preliminary data.</text>
</comment>
<accession>A0A370H7S4</accession>
<dbReference type="SUPFAM" id="SSF82784">
    <property type="entry name" value="OsmC-like"/>
    <property type="match status" value="1"/>
</dbReference>
<dbReference type="Pfam" id="PF02566">
    <property type="entry name" value="OsmC"/>
    <property type="match status" value="1"/>
</dbReference>
<organism evidence="1 2">
    <name type="scientific">Nocardia mexicana</name>
    <dbReference type="NCBI Taxonomy" id="279262"/>
    <lineage>
        <taxon>Bacteria</taxon>
        <taxon>Bacillati</taxon>
        <taxon>Actinomycetota</taxon>
        <taxon>Actinomycetes</taxon>
        <taxon>Mycobacteriales</taxon>
        <taxon>Nocardiaceae</taxon>
        <taxon>Nocardia</taxon>
    </lineage>
</organism>
<dbReference type="PANTHER" id="PTHR35368">
    <property type="entry name" value="HYDROPEROXIDE REDUCTASE"/>
    <property type="match status" value="1"/>
</dbReference>
<dbReference type="PANTHER" id="PTHR35368:SF1">
    <property type="entry name" value="HYDROPEROXIDE REDUCTASE"/>
    <property type="match status" value="1"/>
</dbReference>
<gene>
    <name evidence="1" type="ORF">DFR68_10385</name>
</gene>